<dbReference type="PANTHER" id="PTHR43828">
    <property type="entry name" value="ASPARAGINASE"/>
    <property type="match status" value="1"/>
</dbReference>
<dbReference type="InterPro" id="IPR036887">
    <property type="entry name" value="HTH_APSES_sf"/>
</dbReference>
<sequence>MPSATRDVSFQVHSLDGIPLQLSTDPLDDYQRYLFQEVYELMKPSLSQFPHALQSQLSIEQKEYKTNTVFEPEQLMEDDGSIEKRRNSGDRLLMDYGLRRAKNPGQADKDTANSVHKKDFRRYSHNYAPVGSGHYVMKARPKKSVSLLCNEYTIPDISRNPMTQSTFDPNYQPYLQITPYNILALNEEQQQQQQQQQQPDENRLPRHEQSGGSVSPTDQDLEHVISMSNKPGSNVTKNQEFRMMKLKAKSNQSMIINRNNCVIWDRETGYVFFTGIWRLYQDVMKCLCTTNRMYQQDQSSRVHCCKEFQKVLGQVVYGKLGKPGKRETAGKWNKWSQKDMFASYNDLHWHKLDPALSSLLAESYNSAIPFEDMVKRIRGGYIKIQGTWLPFPVSKELCSRFCYPIRYLLVPVFGEDFPKKCEFWYMQRCEQSPSLSSSLSPVSNPSLTTSTLTSDEKDSLNTAQDLLNISRRYSWNEVKNPSIVQHIHLPNRHYRSQSWTGIVQSSNKPYYQQEERRKSSDVTLPPIQYLFDDLRKSYLDD</sequence>
<organism evidence="3 4">
    <name type="scientific">Kluyveromyces marxianus (strain DMKU3-1042 / BCC 29191 / NBRC 104275)</name>
    <name type="common">Yeast</name>
    <name type="synonym">Candida kefyr</name>
    <dbReference type="NCBI Taxonomy" id="1003335"/>
    <lineage>
        <taxon>Eukaryota</taxon>
        <taxon>Fungi</taxon>
        <taxon>Dikarya</taxon>
        <taxon>Ascomycota</taxon>
        <taxon>Saccharomycotina</taxon>
        <taxon>Saccharomycetes</taxon>
        <taxon>Saccharomycetales</taxon>
        <taxon>Saccharomycetaceae</taxon>
        <taxon>Kluyveromyces</taxon>
    </lineage>
</organism>
<dbReference type="GO" id="GO:0030907">
    <property type="term" value="C:MBF transcription complex"/>
    <property type="evidence" value="ECO:0007669"/>
    <property type="project" value="TreeGrafter"/>
</dbReference>
<dbReference type="Proteomes" id="UP000065495">
    <property type="component" value="Chromosome 8"/>
</dbReference>
<feature type="compositionally biased region" description="Low complexity" evidence="1">
    <location>
        <begin position="433"/>
        <end position="453"/>
    </location>
</feature>
<accession>W0TJX1</accession>
<evidence type="ECO:0000313" key="4">
    <source>
        <dbReference type="Proteomes" id="UP000065495"/>
    </source>
</evidence>
<proteinExistence type="predicted"/>
<name>W0TJX1_KLUMD</name>
<dbReference type="PROSITE" id="PS51299">
    <property type="entry name" value="HTH_APSES"/>
    <property type="match status" value="1"/>
</dbReference>
<evidence type="ECO:0000256" key="1">
    <source>
        <dbReference type="SAM" id="MobiDB-lite"/>
    </source>
</evidence>
<dbReference type="InterPro" id="IPR051642">
    <property type="entry name" value="SWI6-like"/>
</dbReference>
<dbReference type="PANTHER" id="PTHR43828:SF5">
    <property type="entry name" value="TRANSCRIPTIONAL REPRESSOR XBP1"/>
    <property type="match status" value="1"/>
</dbReference>
<dbReference type="OrthoDB" id="5562739at2759"/>
<evidence type="ECO:0000259" key="2">
    <source>
        <dbReference type="PROSITE" id="PS51299"/>
    </source>
</evidence>
<feature type="domain" description="HTH APSES-type" evidence="2">
    <location>
        <begin position="312"/>
        <end position="424"/>
    </location>
</feature>
<evidence type="ECO:0000313" key="3">
    <source>
        <dbReference type="EMBL" id="BAO42454.1"/>
    </source>
</evidence>
<dbReference type="Gene3D" id="3.10.260.10">
    <property type="entry name" value="Transcription regulator HTH, APSES-type DNA-binding domain"/>
    <property type="match status" value="1"/>
</dbReference>
<dbReference type="SUPFAM" id="SSF54616">
    <property type="entry name" value="DNA-binding domain of Mlu1-box binding protein MBP1"/>
    <property type="match status" value="1"/>
</dbReference>
<feature type="compositionally biased region" description="Low complexity" evidence="1">
    <location>
        <begin position="189"/>
        <end position="198"/>
    </location>
</feature>
<dbReference type="EMBL" id="AP012220">
    <property type="protein sequence ID" value="BAO42454.1"/>
    <property type="molecule type" value="Genomic_DNA"/>
</dbReference>
<dbReference type="GO" id="GO:0033309">
    <property type="term" value="C:SBF transcription complex"/>
    <property type="evidence" value="ECO:0007669"/>
    <property type="project" value="TreeGrafter"/>
</dbReference>
<feature type="region of interest" description="Disordered" evidence="1">
    <location>
        <begin position="433"/>
        <end position="455"/>
    </location>
</feature>
<gene>
    <name evidence="3" type="primary">XBP1</name>
    <name evidence="3" type="ORF">KLMA_80143</name>
</gene>
<feature type="region of interest" description="Disordered" evidence="1">
    <location>
        <begin position="188"/>
        <end position="219"/>
    </location>
</feature>
<dbReference type="RefSeq" id="XP_022678197.1">
    <property type="nucleotide sequence ID" value="XM_022821880.1"/>
</dbReference>
<reference evidence="3 4" key="1">
    <citation type="journal article" date="2015" name="Biotechnol. Biofuels">
        <title>Genetic basis of the highly efficient yeast Kluyveromyces marxianus: complete genome sequence and transcriptome analyses.</title>
        <authorList>
            <person name="Lertwattanasakul N."/>
            <person name="Kosaka T."/>
            <person name="Hosoyama A."/>
            <person name="Suzuki Y."/>
            <person name="Rodrussamee N."/>
            <person name="Matsutani M."/>
            <person name="Murata M."/>
            <person name="Fujimoto N."/>
            <person name="Suprayogi"/>
            <person name="Tsuchikane K."/>
            <person name="Limtong S."/>
            <person name="Fujita N."/>
            <person name="Yamada M."/>
        </authorList>
    </citation>
    <scope>NUCLEOTIDE SEQUENCE [LARGE SCALE GENOMIC DNA]</scope>
    <source>
        <strain evidence="4">DMKU3-1042 / BCC 29191 / NBRC 104275</strain>
    </source>
</reference>
<dbReference type="VEuPathDB" id="FungiDB:KLMA_80143"/>
<dbReference type="GO" id="GO:0000981">
    <property type="term" value="F:DNA-binding transcription factor activity, RNA polymerase II-specific"/>
    <property type="evidence" value="ECO:0007669"/>
    <property type="project" value="UniProtKB-ARBA"/>
</dbReference>
<dbReference type="GO" id="GO:0003677">
    <property type="term" value="F:DNA binding"/>
    <property type="evidence" value="ECO:0007669"/>
    <property type="project" value="InterPro"/>
</dbReference>
<dbReference type="GeneID" id="34718340"/>
<dbReference type="KEGG" id="kmx:KLMA_80143"/>
<dbReference type="AlphaFoldDB" id="W0TJX1"/>
<dbReference type="InterPro" id="IPR003163">
    <property type="entry name" value="Tscrpt_reg_HTH_APSES-type"/>
</dbReference>
<feature type="compositionally biased region" description="Basic and acidic residues" evidence="1">
    <location>
        <begin position="200"/>
        <end position="209"/>
    </location>
</feature>
<protein>
    <recommendedName>
        <fullName evidence="2">HTH APSES-type domain-containing protein</fullName>
    </recommendedName>
</protein>